<dbReference type="AlphaFoldDB" id="A0A7J0FJ05"/>
<feature type="region of interest" description="Disordered" evidence="1">
    <location>
        <begin position="85"/>
        <end position="136"/>
    </location>
</feature>
<feature type="compositionally biased region" description="Basic and acidic residues" evidence="1">
    <location>
        <begin position="127"/>
        <end position="136"/>
    </location>
</feature>
<reference evidence="2 3" key="1">
    <citation type="submission" date="2019-07" db="EMBL/GenBank/DDBJ databases">
        <title>De Novo Assembly of kiwifruit Actinidia rufa.</title>
        <authorList>
            <person name="Sugita-Konishi S."/>
            <person name="Sato K."/>
            <person name="Mori E."/>
            <person name="Abe Y."/>
            <person name="Kisaki G."/>
            <person name="Hamano K."/>
            <person name="Suezawa K."/>
            <person name="Otani M."/>
            <person name="Fukuda T."/>
            <person name="Manabe T."/>
            <person name="Gomi K."/>
            <person name="Tabuchi M."/>
            <person name="Akimitsu K."/>
            <person name="Kataoka I."/>
        </authorList>
    </citation>
    <scope>NUCLEOTIDE SEQUENCE [LARGE SCALE GENOMIC DNA]</scope>
    <source>
        <strain evidence="3">cv. Fuchu</strain>
    </source>
</reference>
<evidence type="ECO:0000256" key="1">
    <source>
        <dbReference type="SAM" id="MobiDB-lite"/>
    </source>
</evidence>
<organism evidence="2 3">
    <name type="scientific">Actinidia rufa</name>
    <dbReference type="NCBI Taxonomy" id="165716"/>
    <lineage>
        <taxon>Eukaryota</taxon>
        <taxon>Viridiplantae</taxon>
        <taxon>Streptophyta</taxon>
        <taxon>Embryophyta</taxon>
        <taxon>Tracheophyta</taxon>
        <taxon>Spermatophyta</taxon>
        <taxon>Magnoliopsida</taxon>
        <taxon>eudicotyledons</taxon>
        <taxon>Gunneridae</taxon>
        <taxon>Pentapetalae</taxon>
        <taxon>asterids</taxon>
        <taxon>Ericales</taxon>
        <taxon>Actinidiaceae</taxon>
        <taxon>Actinidia</taxon>
    </lineage>
</organism>
<protein>
    <submittedName>
        <fullName evidence="2">Uncharacterized protein</fullName>
    </submittedName>
</protein>
<gene>
    <name evidence="2" type="ORF">Acr_13g0000890</name>
</gene>
<keyword evidence="3" id="KW-1185">Reference proteome</keyword>
<evidence type="ECO:0000313" key="2">
    <source>
        <dbReference type="EMBL" id="GFY98688.1"/>
    </source>
</evidence>
<evidence type="ECO:0000313" key="3">
    <source>
        <dbReference type="Proteomes" id="UP000585474"/>
    </source>
</evidence>
<feature type="region of interest" description="Disordered" evidence="1">
    <location>
        <begin position="1"/>
        <end position="21"/>
    </location>
</feature>
<feature type="region of interest" description="Disordered" evidence="1">
    <location>
        <begin position="42"/>
        <end position="66"/>
    </location>
</feature>
<dbReference type="EMBL" id="BJWL01000013">
    <property type="protein sequence ID" value="GFY98688.1"/>
    <property type="molecule type" value="Genomic_DNA"/>
</dbReference>
<comment type="caution">
    <text evidence="2">The sequence shown here is derived from an EMBL/GenBank/DDBJ whole genome shotgun (WGS) entry which is preliminary data.</text>
</comment>
<dbReference type="Proteomes" id="UP000585474">
    <property type="component" value="Unassembled WGS sequence"/>
</dbReference>
<accession>A0A7J0FJ05</accession>
<sequence>MSGPRTHGGDGSYNPPAIRGHQDVLLLQRHIQEKLRKQANLEAAVAENQTDSDDSKAALTKLPYPPGHRRYQEVLLQQRQLQNLLRNSAAAENRTDSDDSTAPLSKPPSVCSSSPPSPPVNVTSLDRQVETHEVKN</sequence>
<feature type="compositionally biased region" description="Low complexity" evidence="1">
    <location>
        <begin position="103"/>
        <end position="124"/>
    </location>
</feature>
<proteinExistence type="predicted"/>
<name>A0A7J0FJ05_9ERIC</name>